<comment type="caution">
    <text evidence="1">The sequence shown here is derived from an EMBL/GenBank/DDBJ whole genome shotgun (WGS) entry which is preliminary data.</text>
</comment>
<proteinExistence type="predicted"/>
<reference evidence="1" key="1">
    <citation type="journal article" date="2021" name="Genome Biol. Evol.">
        <title>The assembled and annotated genome of the fairy-ring fungus Marasmius oreades.</title>
        <authorList>
            <person name="Hiltunen M."/>
            <person name="Ament-Velasquez S.L."/>
            <person name="Johannesson H."/>
        </authorList>
    </citation>
    <scope>NUCLEOTIDE SEQUENCE</scope>
    <source>
        <strain evidence="1">03SP1</strain>
    </source>
</reference>
<accession>A0A9P7RSZ4</accession>
<protein>
    <submittedName>
        <fullName evidence="1">Uncharacterized protein</fullName>
    </submittedName>
</protein>
<dbReference type="KEGG" id="more:E1B28_010917"/>
<dbReference type="EMBL" id="CM032187">
    <property type="protein sequence ID" value="KAG7089216.1"/>
    <property type="molecule type" value="Genomic_DNA"/>
</dbReference>
<dbReference type="GeneID" id="66079992"/>
<gene>
    <name evidence="1" type="ORF">E1B28_010917</name>
</gene>
<dbReference type="RefSeq" id="XP_043005686.1">
    <property type="nucleotide sequence ID" value="XM_043155904.1"/>
</dbReference>
<dbReference type="Proteomes" id="UP001049176">
    <property type="component" value="Chromosome 7"/>
</dbReference>
<sequence length="150" mass="17027">MRIADVHLCCYTELMKSMAKFTEKRYSQLIYSTAVLEVLNGKKLATDTCEELRALQAKWSPILEANVNKEDAQALFQADQLESVYRFSFLVGLSYGFHQAAGQAAGNDQLSLFRFVSAAVDVIESMIEQRDRQARRKRIYVPHGLNTESL</sequence>
<evidence type="ECO:0000313" key="1">
    <source>
        <dbReference type="EMBL" id="KAG7089216.1"/>
    </source>
</evidence>
<evidence type="ECO:0000313" key="2">
    <source>
        <dbReference type="Proteomes" id="UP001049176"/>
    </source>
</evidence>
<keyword evidence="2" id="KW-1185">Reference proteome</keyword>
<organism evidence="1 2">
    <name type="scientific">Marasmius oreades</name>
    <name type="common">fairy-ring Marasmius</name>
    <dbReference type="NCBI Taxonomy" id="181124"/>
    <lineage>
        <taxon>Eukaryota</taxon>
        <taxon>Fungi</taxon>
        <taxon>Dikarya</taxon>
        <taxon>Basidiomycota</taxon>
        <taxon>Agaricomycotina</taxon>
        <taxon>Agaricomycetes</taxon>
        <taxon>Agaricomycetidae</taxon>
        <taxon>Agaricales</taxon>
        <taxon>Marasmiineae</taxon>
        <taxon>Marasmiaceae</taxon>
        <taxon>Marasmius</taxon>
    </lineage>
</organism>
<dbReference type="AlphaFoldDB" id="A0A9P7RSZ4"/>
<name>A0A9P7RSZ4_9AGAR</name>